<name>A0ABW0JWV1_9GAMM</name>
<dbReference type="InterPro" id="IPR000073">
    <property type="entry name" value="AB_hydrolase_1"/>
</dbReference>
<gene>
    <name evidence="13" type="ORF">ACFPK0_07415</name>
</gene>
<comment type="caution">
    <text evidence="13">The sequence shown here is derived from an EMBL/GenBank/DDBJ whole genome shotgun (WGS) entry which is preliminary data.</text>
</comment>
<dbReference type="RefSeq" id="WP_377339448.1">
    <property type="nucleotide sequence ID" value="NZ_JALBWS010000014.1"/>
</dbReference>
<evidence type="ECO:0000256" key="2">
    <source>
        <dbReference type="ARBA" id="ARBA00004496"/>
    </source>
</evidence>
<keyword evidence="9 13" id="KW-0378">Hydrolase</keyword>
<comment type="catalytic activity">
    <reaction evidence="1">
        <text>Release of N-terminal proline from a peptide.</text>
        <dbReference type="EC" id="3.4.11.5"/>
    </reaction>
</comment>
<comment type="similarity">
    <text evidence="3">Belongs to the peptidase S33 family.</text>
</comment>
<evidence type="ECO:0000256" key="3">
    <source>
        <dbReference type="ARBA" id="ARBA00010088"/>
    </source>
</evidence>
<evidence type="ECO:0000256" key="9">
    <source>
        <dbReference type="ARBA" id="ARBA00022801"/>
    </source>
</evidence>
<dbReference type="EMBL" id="JBHSMM010000001">
    <property type="protein sequence ID" value="MFC5439835.1"/>
    <property type="molecule type" value="Genomic_DNA"/>
</dbReference>
<feature type="chain" id="PRO_5047500739" description="Proline iminopeptidase" evidence="11">
    <location>
        <begin position="23"/>
        <end position="334"/>
    </location>
</feature>
<dbReference type="PANTHER" id="PTHR43722">
    <property type="entry name" value="PROLINE IMINOPEPTIDASE"/>
    <property type="match status" value="1"/>
</dbReference>
<dbReference type="GO" id="GO:0016787">
    <property type="term" value="F:hydrolase activity"/>
    <property type="evidence" value="ECO:0007669"/>
    <property type="project" value="UniProtKB-KW"/>
</dbReference>
<evidence type="ECO:0000313" key="13">
    <source>
        <dbReference type="EMBL" id="MFC5439835.1"/>
    </source>
</evidence>
<dbReference type="Pfam" id="PF00561">
    <property type="entry name" value="Abhydrolase_1"/>
    <property type="match status" value="1"/>
</dbReference>
<evidence type="ECO:0000256" key="7">
    <source>
        <dbReference type="ARBA" id="ARBA00022490"/>
    </source>
</evidence>
<sequence length="334" mass="36705">MRVLRLFTLVLAAGLVCTAANAADANGATEPGAHDVFNQVQRNAWYLPTTDHVAKLFVTEIGQGAPVVFLHGGPGRDFHYIIDALRPQLKRHAFVLYDQRGSVLSPVPAGTEGKLTMRQMVDDLEALRVALGRDRLALFGHSFGSLLAMAYYRAYPTHVERMVLAGSMPPVMNKDMSDAYDKALEQRETTMMSREDAIARALAEAGLPSDKHRDTPRQARMRLRIRYNAPLDLVHVERWHQLTSGGIYYNHAAGAAIAASMPAWDVRPAIAAHPVPITVIQGDSDYLDPSARLWSALAKAGKVHLHVIRDAGHCAWIDQPQAFAEALRDGLDGH</sequence>
<dbReference type="PANTHER" id="PTHR43722:SF1">
    <property type="entry name" value="PROLINE IMINOPEPTIDASE"/>
    <property type="match status" value="1"/>
</dbReference>
<evidence type="ECO:0000256" key="4">
    <source>
        <dbReference type="ARBA" id="ARBA00012568"/>
    </source>
</evidence>
<keyword evidence="7" id="KW-0963">Cytoplasm</keyword>
<comment type="subcellular location">
    <subcellularLocation>
        <location evidence="2">Cytoplasm</location>
    </subcellularLocation>
</comment>
<dbReference type="SUPFAM" id="SSF53474">
    <property type="entry name" value="alpha/beta-Hydrolases"/>
    <property type="match status" value="1"/>
</dbReference>
<accession>A0ABW0JWV1</accession>
<evidence type="ECO:0000256" key="11">
    <source>
        <dbReference type="SAM" id="SignalP"/>
    </source>
</evidence>
<keyword evidence="14" id="KW-1185">Reference proteome</keyword>
<evidence type="ECO:0000256" key="5">
    <source>
        <dbReference type="ARBA" id="ARBA00021843"/>
    </source>
</evidence>
<dbReference type="InterPro" id="IPR029058">
    <property type="entry name" value="AB_hydrolase_fold"/>
</dbReference>
<evidence type="ECO:0000256" key="8">
    <source>
        <dbReference type="ARBA" id="ARBA00022670"/>
    </source>
</evidence>
<dbReference type="InterPro" id="IPR002410">
    <property type="entry name" value="Peptidase_S33"/>
</dbReference>
<dbReference type="PRINTS" id="PR00793">
    <property type="entry name" value="PROAMNOPTASE"/>
</dbReference>
<protein>
    <recommendedName>
        <fullName evidence="5">Proline iminopeptidase</fullName>
        <ecNumber evidence="4">3.4.11.5</ecNumber>
    </recommendedName>
    <alternativeName>
        <fullName evidence="10">Prolyl aminopeptidase</fullName>
    </alternativeName>
</protein>
<feature type="signal peptide" evidence="11">
    <location>
        <begin position="1"/>
        <end position="22"/>
    </location>
</feature>
<proteinExistence type="inferred from homology"/>
<dbReference type="Gene3D" id="3.40.50.1820">
    <property type="entry name" value="alpha/beta hydrolase"/>
    <property type="match status" value="1"/>
</dbReference>
<evidence type="ECO:0000256" key="6">
    <source>
        <dbReference type="ARBA" id="ARBA00022438"/>
    </source>
</evidence>
<dbReference type="EC" id="3.4.11.5" evidence="4"/>
<keyword evidence="6" id="KW-0031">Aminopeptidase</keyword>
<dbReference type="InterPro" id="IPR005944">
    <property type="entry name" value="Pro_iminopeptidase"/>
</dbReference>
<evidence type="ECO:0000256" key="10">
    <source>
        <dbReference type="ARBA" id="ARBA00029605"/>
    </source>
</evidence>
<evidence type="ECO:0000259" key="12">
    <source>
        <dbReference type="Pfam" id="PF00561"/>
    </source>
</evidence>
<dbReference type="Proteomes" id="UP001596018">
    <property type="component" value="Unassembled WGS sequence"/>
</dbReference>
<evidence type="ECO:0000256" key="1">
    <source>
        <dbReference type="ARBA" id="ARBA00001585"/>
    </source>
</evidence>
<organism evidence="13 14">
    <name type="scientific">Rhodanobacter ginsenosidimutans</name>
    <dbReference type="NCBI Taxonomy" id="490571"/>
    <lineage>
        <taxon>Bacteria</taxon>
        <taxon>Pseudomonadati</taxon>
        <taxon>Pseudomonadota</taxon>
        <taxon>Gammaproteobacteria</taxon>
        <taxon>Lysobacterales</taxon>
        <taxon>Rhodanobacteraceae</taxon>
        <taxon>Rhodanobacter</taxon>
    </lineage>
</organism>
<evidence type="ECO:0000313" key="14">
    <source>
        <dbReference type="Proteomes" id="UP001596018"/>
    </source>
</evidence>
<feature type="domain" description="AB hydrolase-1" evidence="12">
    <location>
        <begin position="66"/>
        <end position="318"/>
    </location>
</feature>
<keyword evidence="11" id="KW-0732">Signal</keyword>
<reference evidence="14" key="1">
    <citation type="journal article" date="2019" name="Int. J. Syst. Evol. Microbiol.">
        <title>The Global Catalogue of Microorganisms (GCM) 10K type strain sequencing project: providing services to taxonomists for standard genome sequencing and annotation.</title>
        <authorList>
            <consortium name="The Broad Institute Genomics Platform"/>
            <consortium name="The Broad Institute Genome Sequencing Center for Infectious Disease"/>
            <person name="Wu L."/>
            <person name="Ma J."/>
        </authorList>
    </citation>
    <scope>NUCLEOTIDE SEQUENCE [LARGE SCALE GENOMIC DNA]</scope>
    <source>
        <strain evidence="14">KACC 12822</strain>
    </source>
</reference>
<keyword evidence="8" id="KW-0645">Protease</keyword>